<gene>
    <name evidence="10" type="ORF">GT037_007963</name>
</gene>
<evidence type="ECO:0000256" key="4">
    <source>
        <dbReference type="ARBA" id="ARBA00022598"/>
    </source>
</evidence>
<comment type="similarity">
    <text evidence="2">Belongs to the ATP-dependent AMP-binding enzyme family.</text>
</comment>
<dbReference type="SUPFAM" id="SSF56801">
    <property type="entry name" value="Acetyl-CoA synthetase-like"/>
    <property type="match status" value="1"/>
</dbReference>
<dbReference type="Gene3D" id="3.30.300.30">
    <property type="match status" value="1"/>
</dbReference>
<dbReference type="InterPro" id="IPR000873">
    <property type="entry name" value="AMP-dep_synth/lig_dom"/>
</dbReference>
<dbReference type="InterPro" id="IPR045851">
    <property type="entry name" value="AMP-bd_C_sf"/>
</dbReference>
<proteinExistence type="inferred from homology"/>
<comment type="caution">
    <text evidence="10">The sequence shown here is derived from an EMBL/GenBank/DDBJ whole genome shotgun (WGS) entry which is preliminary data.</text>
</comment>
<protein>
    <recommendedName>
        <fullName evidence="7">60S ribosomal protein L36</fullName>
    </recommendedName>
</protein>
<dbReference type="InterPro" id="IPR000509">
    <property type="entry name" value="Ribosomal_eL36"/>
</dbReference>
<evidence type="ECO:0000256" key="3">
    <source>
        <dbReference type="ARBA" id="ARBA00006509"/>
    </source>
</evidence>
<dbReference type="GO" id="GO:0016405">
    <property type="term" value="F:CoA-ligase activity"/>
    <property type="evidence" value="ECO:0007669"/>
    <property type="project" value="TreeGrafter"/>
</dbReference>
<keyword evidence="5 7" id="KW-0689">Ribosomal protein</keyword>
<dbReference type="InterPro" id="IPR020845">
    <property type="entry name" value="AMP-binding_CS"/>
</dbReference>
<dbReference type="GO" id="GO:0003735">
    <property type="term" value="F:structural constituent of ribosome"/>
    <property type="evidence" value="ECO:0007669"/>
    <property type="project" value="InterPro"/>
</dbReference>
<dbReference type="PROSITE" id="PS00455">
    <property type="entry name" value="AMP_BINDING"/>
    <property type="match status" value="1"/>
</dbReference>
<dbReference type="InterPro" id="IPR042099">
    <property type="entry name" value="ANL_N_sf"/>
</dbReference>
<evidence type="ECO:0000259" key="8">
    <source>
        <dbReference type="Pfam" id="PF00501"/>
    </source>
</evidence>
<dbReference type="FunFam" id="1.10.10.1760:FF:000003">
    <property type="entry name" value="60S ribosomal protein L36"/>
    <property type="match status" value="1"/>
</dbReference>
<evidence type="ECO:0000313" key="11">
    <source>
        <dbReference type="Proteomes" id="UP000596902"/>
    </source>
</evidence>
<dbReference type="Gene3D" id="3.40.50.12780">
    <property type="entry name" value="N-terminal domain of ligase-like"/>
    <property type="match status" value="1"/>
</dbReference>
<dbReference type="Pfam" id="PF01158">
    <property type="entry name" value="Ribosomal_L36e"/>
    <property type="match status" value="1"/>
</dbReference>
<feature type="domain" description="AMP-binding enzyme C-terminal" evidence="9">
    <location>
        <begin position="446"/>
        <end position="522"/>
    </location>
</feature>
<keyword evidence="4 10" id="KW-0436">Ligase</keyword>
<accession>A0A8H7EDK0</accession>
<dbReference type="Pfam" id="PF00501">
    <property type="entry name" value="AMP-binding"/>
    <property type="match status" value="1"/>
</dbReference>
<evidence type="ECO:0000256" key="5">
    <source>
        <dbReference type="ARBA" id="ARBA00022980"/>
    </source>
</evidence>
<dbReference type="Proteomes" id="UP000596902">
    <property type="component" value="Unassembled WGS sequence"/>
</dbReference>
<feature type="domain" description="AMP-dependent synthetase/ligase" evidence="8">
    <location>
        <begin position="46"/>
        <end position="395"/>
    </location>
</feature>
<sequence>MPSKSLYPDLPIPDVDLWAFLFERKDKPYADDKGMFTRYGQMIRDTAITFGKGLKSLWEWQKGDVLALYTPNCIDTPAITWGCHWAGGILSPANPNYTVEELAFQLKDSGAKALVTQLPYIKNAQEAAKQVGIPLDRVIVMGDQKDPSYKVKHFTSIVNTAGTSRWRRTKATNPSEDLAFLVYSSGTTGHPKGVMLTHRNIVSNTMMIKAAEAGKLQPTGGPTGEGDKLLAFLPFFHIYGLTCLIHQSLYSGLQLVVMPKFDLEDFCKFIQELKITFAYVVPPIVLLLSKHPLVSNYDLSSIRMMNSGAAPLTRELVDAVHDRLKIPVKQGYGLSETSPTTHTQPWEDWNKTIGSVGKLLPYQTAKYMSPEEKEMAVGEVGELWIKGPNVFKGYLNNPEGTAHAKTADGYFKTGDVGYQDKDGNFFITDRVKELIKYKGFQVPPAELEGILVSHPKINDVAVIGVYSKDDASELPRAYIVPKDGLGKTDEDAKEIIDWLSAKVAHHKRLRGGVRWVDEIPKSPPRTIATAILSMCSMSKDLRTPRATPAPRATIKRKPDVIDLESYEERAVKKPLIPVTKSLALREEDMLFQISVTVNSKIDVSPPKLREALQKSYQTACYTHMFALQAGTTPKHHQIYNIVKGERIRSESVTFTNTIVQHNIFDLGMANIRLLEILTDALMGKLDKRTFVELKTESGLLNPEFIELHSPSQNYPFKSATLNSSTIDNITTVTMPKEVKQKSGLIVGLNAGHKVTPRTPAPRISRRKGFLSKRTAFVREITKEVAGLAPYEKRIIELLRNSKDKRARRLAKKRLGTFGRSKRKVDEMTKVIAESRRAGH</sequence>
<dbReference type="CDD" id="cd05911">
    <property type="entry name" value="Firefly_Luc_like"/>
    <property type="match status" value="1"/>
</dbReference>
<comment type="similarity">
    <text evidence="3 7">Belongs to the eukaryotic ribosomal protein eL36 family.</text>
</comment>
<dbReference type="Pfam" id="PF13193">
    <property type="entry name" value="AMP-binding_C"/>
    <property type="match status" value="1"/>
</dbReference>
<keyword evidence="11" id="KW-1185">Reference proteome</keyword>
<dbReference type="InterPro" id="IPR038097">
    <property type="entry name" value="Ribosomal_eL36_sf"/>
</dbReference>
<dbReference type="PANTHER" id="PTHR24096">
    <property type="entry name" value="LONG-CHAIN-FATTY-ACID--COA LIGASE"/>
    <property type="match status" value="1"/>
</dbReference>
<evidence type="ECO:0000256" key="7">
    <source>
        <dbReference type="RuleBase" id="RU000665"/>
    </source>
</evidence>
<evidence type="ECO:0000259" key="9">
    <source>
        <dbReference type="Pfam" id="PF13193"/>
    </source>
</evidence>
<evidence type="ECO:0000256" key="1">
    <source>
        <dbReference type="ARBA" id="ARBA00004685"/>
    </source>
</evidence>
<dbReference type="RefSeq" id="XP_038784511.1">
    <property type="nucleotide sequence ID" value="XM_038933010.1"/>
</dbReference>
<dbReference type="Gene3D" id="1.10.10.1760">
    <property type="entry name" value="60S ribosomal protein L36"/>
    <property type="match status" value="1"/>
</dbReference>
<keyword evidence="6 7" id="KW-0687">Ribonucleoprotein</keyword>
<reference evidence="10" key="2">
    <citation type="submission" date="2020-08" db="EMBL/GenBank/DDBJ databases">
        <title>Draft Genome Sequence of Cumin Blight Pathogen Alternaria burnsii.</title>
        <authorList>
            <person name="Feng Z."/>
        </authorList>
    </citation>
    <scope>NUCLEOTIDE SEQUENCE</scope>
    <source>
        <strain evidence="10">CBS107.38</strain>
    </source>
</reference>
<organism evidence="10 11">
    <name type="scientific">Alternaria burnsii</name>
    <dbReference type="NCBI Taxonomy" id="1187904"/>
    <lineage>
        <taxon>Eukaryota</taxon>
        <taxon>Fungi</taxon>
        <taxon>Dikarya</taxon>
        <taxon>Ascomycota</taxon>
        <taxon>Pezizomycotina</taxon>
        <taxon>Dothideomycetes</taxon>
        <taxon>Pleosporomycetidae</taxon>
        <taxon>Pleosporales</taxon>
        <taxon>Pleosporineae</taxon>
        <taxon>Pleosporaceae</taxon>
        <taxon>Alternaria</taxon>
        <taxon>Alternaria sect. Alternaria</taxon>
    </lineage>
</organism>
<evidence type="ECO:0000313" key="10">
    <source>
        <dbReference type="EMBL" id="KAF7674197.1"/>
    </source>
</evidence>
<comment type="pathway">
    <text evidence="1">Mycotoxin biosynthesis.</text>
</comment>
<dbReference type="GO" id="GO:1990904">
    <property type="term" value="C:ribonucleoprotein complex"/>
    <property type="evidence" value="ECO:0007669"/>
    <property type="project" value="UniProtKB-KW"/>
</dbReference>
<dbReference type="GO" id="GO:0005840">
    <property type="term" value="C:ribosome"/>
    <property type="evidence" value="ECO:0007669"/>
    <property type="project" value="UniProtKB-KW"/>
</dbReference>
<dbReference type="GeneID" id="62206188"/>
<evidence type="ECO:0000256" key="6">
    <source>
        <dbReference type="ARBA" id="ARBA00023274"/>
    </source>
</evidence>
<evidence type="ECO:0000256" key="2">
    <source>
        <dbReference type="ARBA" id="ARBA00006432"/>
    </source>
</evidence>
<name>A0A8H7EDK0_9PLEO</name>
<reference evidence="10" key="1">
    <citation type="submission" date="2020-01" db="EMBL/GenBank/DDBJ databases">
        <authorList>
            <person name="Feng Z.H.Z."/>
        </authorList>
    </citation>
    <scope>NUCLEOTIDE SEQUENCE</scope>
    <source>
        <strain evidence="10">CBS107.38</strain>
    </source>
</reference>
<dbReference type="GO" id="GO:0006412">
    <property type="term" value="P:translation"/>
    <property type="evidence" value="ECO:0007669"/>
    <property type="project" value="InterPro"/>
</dbReference>
<dbReference type="PANTHER" id="PTHR24096:SF149">
    <property type="entry name" value="AMP-BINDING DOMAIN-CONTAINING PROTEIN-RELATED"/>
    <property type="match status" value="1"/>
</dbReference>
<dbReference type="InterPro" id="IPR025110">
    <property type="entry name" value="AMP-bd_C"/>
</dbReference>
<dbReference type="PROSITE" id="PS01190">
    <property type="entry name" value="RIBOSOMAL_L36E"/>
    <property type="match status" value="1"/>
</dbReference>
<dbReference type="AlphaFoldDB" id="A0A8H7EDK0"/>
<dbReference type="EMBL" id="JAAABM010000011">
    <property type="protein sequence ID" value="KAF7674197.1"/>
    <property type="molecule type" value="Genomic_DNA"/>
</dbReference>